<organism evidence="1 2">
    <name type="scientific">Megalurothrips usitatus</name>
    <name type="common">bean blossom thrips</name>
    <dbReference type="NCBI Taxonomy" id="439358"/>
    <lineage>
        <taxon>Eukaryota</taxon>
        <taxon>Metazoa</taxon>
        <taxon>Ecdysozoa</taxon>
        <taxon>Arthropoda</taxon>
        <taxon>Hexapoda</taxon>
        <taxon>Insecta</taxon>
        <taxon>Pterygota</taxon>
        <taxon>Neoptera</taxon>
        <taxon>Paraneoptera</taxon>
        <taxon>Thysanoptera</taxon>
        <taxon>Terebrantia</taxon>
        <taxon>Thripoidea</taxon>
        <taxon>Thripidae</taxon>
        <taxon>Megalurothrips</taxon>
    </lineage>
</organism>
<dbReference type="Proteomes" id="UP001075354">
    <property type="component" value="Unassembled WGS sequence"/>
</dbReference>
<keyword evidence="2" id="KW-1185">Reference proteome</keyword>
<name>A0AAV7X6B0_9NEOP</name>
<evidence type="ECO:0000313" key="2">
    <source>
        <dbReference type="Proteomes" id="UP001075354"/>
    </source>
</evidence>
<sequence length="96" mass="10741">MLASTRTGLLINKRHVLRWRECEAERGVACQGEASTDCVRDVASVFFTRAFKKMVSKAKLDAKSNTDEGLLRFFNAASVKLFLALSWLTPVGRHNP</sequence>
<evidence type="ECO:0000313" key="1">
    <source>
        <dbReference type="EMBL" id="KAJ1519195.1"/>
    </source>
</evidence>
<reference evidence="1" key="1">
    <citation type="submission" date="2022-12" db="EMBL/GenBank/DDBJ databases">
        <title>Chromosome-level genome assembly of the bean flower thrips Megalurothrips usitatus.</title>
        <authorList>
            <person name="Ma L."/>
            <person name="Liu Q."/>
            <person name="Li H."/>
            <person name="Cai W."/>
        </authorList>
    </citation>
    <scope>NUCLEOTIDE SEQUENCE</scope>
    <source>
        <strain evidence="1">Cailab_2022a</strain>
    </source>
</reference>
<gene>
    <name evidence="1" type="ORF">ONE63_011199</name>
</gene>
<proteinExistence type="predicted"/>
<dbReference type="AlphaFoldDB" id="A0AAV7X6B0"/>
<protein>
    <submittedName>
        <fullName evidence="1">Uncharacterized protein</fullName>
    </submittedName>
</protein>
<dbReference type="EMBL" id="JAPTSV010000394">
    <property type="protein sequence ID" value="KAJ1519195.1"/>
    <property type="molecule type" value="Genomic_DNA"/>
</dbReference>
<comment type="caution">
    <text evidence="1">The sequence shown here is derived from an EMBL/GenBank/DDBJ whole genome shotgun (WGS) entry which is preliminary data.</text>
</comment>
<accession>A0AAV7X6B0</accession>